<dbReference type="GO" id="GO:0045197">
    <property type="term" value="P:establishment or maintenance of epithelial cell apical/basal polarity"/>
    <property type="evidence" value="ECO:0007669"/>
    <property type="project" value="TreeGrafter"/>
</dbReference>
<dbReference type="SMART" id="SM00326">
    <property type="entry name" value="SH3"/>
    <property type="match status" value="1"/>
</dbReference>
<dbReference type="GO" id="GO:0043005">
    <property type="term" value="C:neuron projection"/>
    <property type="evidence" value="ECO:0007669"/>
    <property type="project" value="InterPro"/>
</dbReference>
<accession>A0A0Q9X1D8</accession>
<keyword evidence="7" id="KW-0963">Cytoplasm</keyword>
<feature type="compositionally biased region" description="Low complexity" evidence="12">
    <location>
        <begin position="395"/>
        <end position="420"/>
    </location>
</feature>
<dbReference type="CDD" id="cd06795">
    <property type="entry name" value="PDZ3_Dlg1-2-4-like"/>
    <property type="match status" value="1"/>
</dbReference>
<dbReference type="GO" id="GO:0031594">
    <property type="term" value="C:neuromuscular junction"/>
    <property type="evidence" value="ECO:0007669"/>
    <property type="project" value="InterPro"/>
</dbReference>
<dbReference type="FunFam" id="2.30.30.40:FF:000058">
    <property type="entry name" value="Disks large homolog 1 isoform X1"/>
    <property type="match status" value="1"/>
</dbReference>
<dbReference type="GO" id="GO:0043113">
    <property type="term" value="P:receptor clustering"/>
    <property type="evidence" value="ECO:0007669"/>
    <property type="project" value="TreeGrafter"/>
</dbReference>
<dbReference type="GO" id="GO:0043297">
    <property type="term" value="P:apical junction assembly"/>
    <property type="evidence" value="ECO:0007669"/>
    <property type="project" value="UniProtKB-ARBA"/>
</dbReference>
<evidence type="ECO:0000259" key="15">
    <source>
        <dbReference type="PROSITE" id="PS50106"/>
    </source>
</evidence>
<dbReference type="InterPro" id="IPR027417">
    <property type="entry name" value="P-loop_NTPase"/>
</dbReference>
<dbReference type="PIRSF" id="PIRSF001741">
    <property type="entry name" value="MAGUK_DLGH"/>
    <property type="match status" value="1"/>
</dbReference>
<dbReference type="GO" id="GO:0097120">
    <property type="term" value="P:receptor localization to synapse"/>
    <property type="evidence" value="ECO:0007669"/>
    <property type="project" value="TreeGrafter"/>
</dbReference>
<dbReference type="InterPro" id="IPR004172">
    <property type="entry name" value="L27_dom"/>
</dbReference>
<dbReference type="InterPro" id="IPR036034">
    <property type="entry name" value="PDZ_sf"/>
</dbReference>
<evidence type="ECO:0000256" key="3">
    <source>
        <dbReference type="ARBA" id="ARBA00004496"/>
    </source>
</evidence>
<dbReference type="FunFam" id="2.30.42.10:FF:000048">
    <property type="entry name" value="disks large homolog 1 isoform X1"/>
    <property type="match status" value="1"/>
</dbReference>
<evidence type="ECO:0000256" key="7">
    <source>
        <dbReference type="ARBA" id="ARBA00022490"/>
    </source>
</evidence>
<organism evidence="17 18">
    <name type="scientific">Drosophila willistoni</name>
    <name type="common">Fruit fly</name>
    <dbReference type="NCBI Taxonomy" id="7260"/>
    <lineage>
        <taxon>Eukaryota</taxon>
        <taxon>Metazoa</taxon>
        <taxon>Ecdysozoa</taxon>
        <taxon>Arthropoda</taxon>
        <taxon>Hexapoda</taxon>
        <taxon>Insecta</taxon>
        <taxon>Pterygota</taxon>
        <taxon>Neoptera</taxon>
        <taxon>Endopterygota</taxon>
        <taxon>Diptera</taxon>
        <taxon>Brachycera</taxon>
        <taxon>Muscomorpha</taxon>
        <taxon>Ephydroidea</taxon>
        <taxon>Drosophilidae</taxon>
        <taxon>Drosophila</taxon>
        <taxon>Sophophora</taxon>
    </lineage>
</organism>
<feature type="domain" description="PDZ" evidence="15">
    <location>
        <begin position="454"/>
        <end position="535"/>
    </location>
</feature>
<dbReference type="PANTHER" id="PTHR23119:SF51">
    <property type="entry name" value="DISKS LARGE 1 TUMOR SUPPRESSOR PROTEIN"/>
    <property type="match status" value="1"/>
</dbReference>
<dbReference type="PROSITE" id="PS51022">
    <property type="entry name" value="L27"/>
    <property type="match status" value="1"/>
</dbReference>
<dbReference type="CDD" id="cd11861">
    <property type="entry name" value="SH3_DLG-like"/>
    <property type="match status" value="1"/>
</dbReference>
<sequence length="946" mass="103916">MPVKKQEAHRALELLEDYHARLSEPQDRALRVAIERVIRIFKSRLFQALLDIQEFYELTLLDDSKSIQQKTVETLQIATKWEKDGQSVKIADNQRMRIESDNENVTTGAATETGAGGEYANPQSQQKQQRNSRSPQQQQQQSQTANSTARSGSQTMNGDDSWYYEDIQLERGNSGLGFSIAGGTDNPHIGTDTSIYITKLIPGGAAAADGRLSINDIIISVNEVSVVNVPHASAVDALKKAGNAVKLHVKRKRGTGTAGGTSGTGSTPVAPAAADVRDGGSGTKVIEIDLVKGGKGLGFSIAGGIGNQHIPGDNGIYVTKLMDGGAAQVDGRLAIGDKLIGVRTNGSEKNLENVTHELAVATLKSITDKVTLIVGKMQHLTTSASLQSGGGGGQLNQSQSQLATSQSQSQVQQQANSQSTEPGSRYASTNVLAAVPPGTPRAVSTEDITREPRTITIKKGPQGLGFNIVGGEDGQGIYVSFILAGGPADLGSELKRGDQLLSVNNGNLTHATHEEAAQALKTSGGVVTLVAQYRPEEYNRFEARIQELKQQAALGAGSGSGTLLRTTQKRSLYVRALFDYDPNRDDGLPSRGLPFKHGDILHVTNASDDEWWQARRVLGDNEDEQIGIVPSKRRWERKMRARDRSVKFQGHAAPNNNMDKQSTLDRKKKNFTFSRKFPFMKSRDEKNEDGSDQEPFMLCYTQDDANAEGGEIIYRVELPDMEQITLIYLENNDADYPSEENVLSYEAVQRLSINYTRPVIILGPLKDRINDDLISEYPDKFGSCVPHTTRPKREYEVDGRDYHFVSSREQMERDIQNHLFIEAGQYNDNLYGTSVASVREVAEKGKHCILDVSGNAIKRLQVAQLYPVAVFIKPKSVDSVMEMNRRMTEEQAKKTYERAIKMEQEFGEYFTGVVQGDTIEEIYSKVKSMIWSQSGPTIWVPSKESL</sequence>
<protein>
    <submittedName>
        <fullName evidence="17">Uncharacterized protein, isoform D</fullName>
    </submittedName>
</protein>
<dbReference type="SMART" id="SM00228">
    <property type="entry name" value="PDZ"/>
    <property type="match status" value="3"/>
</dbReference>
<feature type="domain" description="PDZ" evidence="15">
    <location>
        <begin position="166"/>
        <end position="253"/>
    </location>
</feature>
<dbReference type="CDD" id="cd00071">
    <property type="entry name" value="GMPK"/>
    <property type="match status" value="1"/>
</dbReference>
<evidence type="ECO:0000256" key="9">
    <source>
        <dbReference type="ARBA" id="ARBA00022949"/>
    </source>
</evidence>
<dbReference type="InterPro" id="IPR020590">
    <property type="entry name" value="Guanylate_kinase_CS"/>
</dbReference>
<dbReference type="Pfam" id="PF00595">
    <property type="entry name" value="PDZ"/>
    <property type="match status" value="3"/>
</dbReference>
<keyword evidence="18" id="KW-1185">Reference proteome</keyword>
<dbReference type="Gene3D" id="2.30.30.40">
    <property type="entry name" value="SH3 Domains"/>
    <property type="match status" value="1"/>
</dbReference>
<dbReference type="GO" id="GO:0007268">
    <property type="term" value="P:chemical synaptic transmission"/>
    <property type="evidence" value="ECO:0007669"/>
    <property type="project" value="InterPro"/>
</dbReference>
<evidence type="ECO:0000259" key="14">
    <source>
        <dbReference type="PROSITE" id="PS50052"/>
    </source>
</evidence>
<dbReference type="Pfam" id="PF00625">
    <property type="entry name" value="Guanylate_kin"/>
    <property type="match status" value="1"/>
</dbReference>
<dbReference type="InterPro" id="IPR008144">
    <property type="entry name" value="Guanylate_kin-like_dom"/>
</dbReference>
<feature type="region of interest" description="Disordered" evidence="12">
    <location>
        <begin position="643"/>
        <end position="663"/>
    </location>
</feature>
<dbReference type="CDD" id="cd06723">
    <property type="entry name" value="PDZ1_Dlg1-2-4-like"/>
    <property type="match status" value="1"/>
</dbReference>
<dbReference type="InterPro" id="IPR050614">
    <property type="entry name" value="Synaptic_Scaffolding_LAP-MAGUK"/>
</dbReference>
<dbReference type="Proteomes" id="UP000007798">
    <property type="component" value="Unassembled WGS sequence"/>
</dbReference>
<dbReference type="GO" id="GO:0009792">
    <property type="term" value="P:embryo development ending in birth or egg hatching"/>
    <property type="evidence" value="ECO:0007669"/>
    <property type="project" value="UniProtKB-ARBA"/>
</dbReference>
<feature type="region of interest" description="Disordered" evidence="12">
    <location>
        <begin position="249"/>
        <end position="278"/>
    </location>
</feature>
<evidence type="ECO:0000256" key="6">
    <source>
        <dbReference type="ARBA" id="ARBA00022475"/>
    </source>
</evidence>
<dbReference type="SMART" id="SM00072">
    <property type="entry name" value="GuKc"/>
    <property type="match status" value="1"/>
</dbReference>
<name>A0A0Q9X1D8_DROWI</name>
<dbReference type="GO" id="GO:0005737">
    <property type="term" value="C:cytoplasm"/>
    <property type="evidence" value="ECO:0007669"/>
    <property type="project" value="UniProtKB-SubCell"/>
</dbReference>
<evidence type="ECO:0000256" key="10">
    <source>
        <dbReference type="ARBA" id="ARBA00023136"/>
    </source>
</evidence>
<dbReference type="GO" id="GO:0043296">
    <property type="term" value="C:apical junction complex"/>
    <property type="evidence" value="ECO:0007669"/>
    <property type="project" value="UniProtKB-ARBA"/>
</dbReference>
<dbReference type="PROSITE" id="PS50052">
    <property type="entry name" value="GUANYLATE_KINASE_2"/>
    <property type="match status" value="1"/>
</dbReference>
<dbReference type="FunFam" id="1.10.287.470:FF:000001">
    <property type="entry name" value="Disks large 1 isoform X3"/>
    <property type="match status" value="1"/>
</dbReference>
<evidence type="ECO:0000256" key="5">
    <source>
        <dbReference type="ARBA" id="ARBA00022443"/>
    </source>
</evidence>
<evidence type="ECO:0000313" key="18">
    <source>
        <dbReference type="Proteomes" id="UP000007798"/>
    </source>
</evidence>
<dbReference type="SUPFAM" id="SSF50156">
    <property type="entry name" value="PDZ domain-like"/>
    <property type="match status" value="3"/>
</dbReference>
<keyword evidence="9" id="KW-0965">Cell junction</keyword>
<evidence type="ECO:0000256" key="12">
    <source>
        <dbReference type="SAM" id="MobiDB-lite"/>
    </source>
</evidence>
<evidence type="ECO:0000256" key="11">
    <source>
        <dbReference type="PROSITE-ProRule" id="PRU00192"/>
    </source>
</evidence>
<dbReference type="OrthoDB" id="78824at2759"/>
<dbReference type="InterPro" id="IPR001452">
    <property type="entry name" value="SH3_domain"/>
</dbReference>
<feature type="domain" description="Guanylate kinase-like" evidence="14">
    <location>
        <begin position="756"/>
        <end position="931"/>
    </location>
</feature>
<comment type="similarity">
    <text evidence="4">Belongs to the MAGUK family.</text>
</comment>
<evidence type="ECO:0000313" key="17">
    <source>
        <dbReference type="EMBL" id="KRF98854.1"/>
    </source>
</evidence>
<dbReference type="FunFam" id="3.30.63.10:FF:000001">
    <property type="entry name" value="Disks large homolog 1 isoform 2"/>
    <property type="match status" value="1"/>
</dbReference>
<dbReference type="Gene3D" id="3.40.50.300">
    <property type="entry name" value="P-loop containing nucleotide triphosphate hydrolases"/>
    <property type="match status" value="1"/>
</dbReference>
<evidence type="ECO:0000256" key="8">
    <source>
        <dbReference type="ARBA" id="ARBA00022737"/>
    </source>
</evidence>
<dbReference type="SUPFAM" id="SSF52540">
    <property type="entry name" value="P-loop containing nucleoside triphosphate hydrolases"/>
    <property type="match status" value="1"/>
</dbReference>
<dbReference type="GO" id="GO:0016323">
    <property type="term" value="C:basolateral plasma membrane"/>
    <property type="evidence" value="ECO:0007669"/>
    <property type="project" value="TreeGrafter"/>
</dbReference>
<feature type="domain" description="SH3" evidence="13">
    <location>
        <begin position="569"/>
        <end position="639"/>
    </location>
</feature>
<feature type="compositionally biased region" description="Low complexity" evidence="12">
    <location>
        <begin position="106"/>
        <end position="151"/>
    </location>
</feature>
<dbReference type="SUPFAM" id="SSF101288">
    <property type="entry name" value="L27 domain"/>
    <property type="match status" value="1"/>
</dbReference>
<evidence type="ECO:0000256" key="4">
    <source>
        <dbReference type="ARBA" id="ARBA00007014"/>
    </source>
</evidence>
<keyword evidence="6" id="KW-1003">Cell membrane</keyword>
<dbReference type="PANTHER" id="PTHR23119">
    <property type="entry name" value="DISCS LARGE"/>
    <property type="match status" value="1"/>
</dbReference>
<evidence type="ECO:0000256" key="2">
    <source>
        <dbReference type="ARBA" id="ARBA00004282"/>
    </source>
</evidence>
<feature type="domain" description="PDZ" evidence="15">
    <location>
        <begin position="287"/>
        <end position="378"/>
    </location>
</feature>
<gene>
    <name evidence="17" type="primary">Dwil\GK16229</name>
    <name evidence="17" type="ORF">Dwil_GK16229</name>
</gene>
<comment type="subcellular location">
    <subcellularLocation>
        <location evidence="2">Cell junction</location>
    </subcellularLocation>
    <subcellularLocation>
        <location evidence="1">Cell membrane</location>
        <topology evidence="1">Peripheral membrane protein</topology>
    </subcellularLocation>
    <subcellularLocation>
        <location evidence="3">Cytoplasm</location>
    </subcellularLocation>
</comment>
<feature type="region of interest" description="Disordered" evidence="12">
    <location>
        <begin position="384"/>
        <end position="425"/>
    </location>
</feature>
<dbReference type="Gene3D" id="1.10.287.470">
    <property type="entry name" value="Helix hairpin bin"/>
    <property type="match status" value="1"/>
</dbReference>
<evidence type="ECO:0000259" key="13">
    <source>
        <dbReference type="PROSITE" id="PS50002"/>
    </source>
</evidence>
<dbReference type="FunFam" id="2.30.42.10:FF:000001">
    <property type="entry name" value="Disks large homolog 1 isoform 2"/>
    <property type="match status" value="1"/>
</dbReference>
<dbReference type="GO" id="GO:0098839">
    <property type="term" value="C:postsynaptic density membrane"/>
    <property type="evidence" value="ECO:0007669"/>
    <property type="project" value="TreeGrafter"/>
</dbReference>
<dbReference type="Gene3D" id="2.30.42.10">
    <property type="match status" value="3"/>
</dbReference>
<dbReference type="SUPFAM" id="SSF50044">
    <property type="entry name" value="SH3-domain"/>
    <property type="match status" value="1"/>
</dbReference>
<dbReference type="InterPro" id="IPR015143">
    <property type="entry name" value="L27_1"/>
</dbReference>
<dbReference type="InterPro" id="IPR008145">
    <property type="entry name" value="GK/Ca_channel_bsu"/>
</dbReference>
<feature type="domain" description="L27" evidence="16">
    <location>
        <begin position="4"/>
        <end position="64"/>
    </location>
</feature>
<dbReference type="Pfam" id="PF00018">
    <property type="entry name" value="SH3_1"/>
    <property type="match status" value="1"/>
</dbReference>
<dbReference type="CDD" id="cd06724">
    <property type="entry name" value="PDZ2_Dlg1-2-4-like"/>
    <property type="match status" value="1"/>
</dbReference>
<dbReference type="GO" id="GO:0099072">
    <property type="term" value="P:regulation of postsynaptic membrane neurotransmitter receptor levels"/>
    <property type="evidence" value="ECO:0007669"/>
    <property type="project" value="TreeGrafter"/>
</dbReference>
<keyword evidence="10" id="KW-0472">Membrane</keyword>
<evidence type="ECO:0000256" key="1">
    <source>
        <dbReference type="ARBA" id="ARBA00004202"/>
    </source>
</evidence>
<dbReference type="PROSITE" id="PS50106">
    <property type="entry name" value="PDZ"/>
    <property type="match status" value="3"/>
</dbReference>
<dbReference type="GO" id="GO:0019901">
    <property type="term" value="F:protein kinase binding"/>
    <property type="evidence" value="ECO:0007669"/>
    <property type="project" value="TreeGrafter"/>
</dbReference>
<feature type="region of interest" description="Disordered" evidence="12">
    <location>
        <begin position="93"/>
        <end position="160"/>
    </location>
</feature>
<evidence type="ECO:0000259" key="16">
    <source>
        <dbReference type="PROSITE" id="PS51022"/>
    </source>
</evidence>
<dbReference type="PROSITE" id="PS00856">
    <property type="entry name" value="GUANYLATE_KINASE_1"/>
    <property type="match status" value="1"/>
</dbReference>
<dbReference type="SMART" id="SM00569">
    <property type="entry name" value="L27"/>
    <property type="match status" value="1"/>
</dbReference>
<dbReference type="EMBL" id="CH963925">
    <property type="protein sequence ID" value="KRF98854.1"/>
    <property type="molecule type" value="Genomic_DNA"/>
</dbReference>
<dbReference type="InterPro" id="IPR001478">
    <property type="entry name" value="PDZ"/>
</dbReference>
<dbReference type="Pfam" id="PF09058">
    <property type="entry name" value="L27_1"/>
    <property type="match status" value="1"/>
</dbReference>
<dbReference type="FunFam" id="3.40.50.300:FF:001402">
    <property type="entry name" value="Discs, large homolog 3 (Drosophila)"/>
    <property type="match status" value="1"/>
</dbReference>
<dbReference type="GO" id="GO:0098609">
    <property type="term" value="P:cell-cell adhesion"/>
    <property type="evidence" value="ECO:0007669"/>
    <property type="project" value="TreeGrafter"/>
</dbReference>
<dbReference type="InterPro" id="IPR036028">
    <property type="entry name" value="SH3-like_dom_sf"/>
</dbReference>
<dbReference type="AlphaFoldDB" id="A0A0Q9X1D8"/>
<proteinExistence type="inferred from homology"/>
<keyword evidence="8" id="KW-0677">Repeat</keyword>
<keyword evidence="5 11" id="KW-0728">SH3 domain</keyword>
<reference evidence="17 18" key="1">
    <citation type="journal article" date="2007" name="Nature">
        <title>Evolution of genes and genomes on the Drosophila phylogeny.</title>
        <authorList>
            <consortium name="Drosophila 12 Genomes Consortium"/>
            <person name="Clark A.G."/>
            <person name="Eisen M.B."/>
            <person name="Smith D.R."/>
            <person name="Bergman C.M."/>
            <person name="Oliver B."/>
            <person name="Markow T.A."/>
            <person name="Kaufman T.C."/>
            <person name="Kellis M."/>
            <person name="Gelbart W."/>
            <person name="Iyer V.N."/>
            <person name="Pollard D.A."/>
            <person name="Sackton T.B."/>
            <person name="Larracuente A.M."/>
            <person name="Singh N.D."/>
            <person name="Abad J.P."/>
            <person name="Abt D.N."/>
            <person name="Adryan B."/>
            <person name="Aguade M."/>
            <person name="Akashi H."/>
            <person name="Anderson W.W."/>
            <person name="Aquadro C.F."/>
            <person name="Ardell D.H."/>
            <person name="Arguello R."/>
            <person name="Artieri C.G."/>
            <person name="Barbash D.A."/>
            <person name="Barker D."/>
            <person name="Barsanti P."/>
            <person name="Batterham P."/>
            <person name="Batzoglou S."/>
            <person name="Begun D."/>
            <person name="Bhutkar A."/>
            <person name="Blanco E."/>
            <person name="Bosak S.A."/>
            <person name="Bradley R.K."/>
            <person name="Brand A.D."/>
            <person name="Brent M.R."/>
            <person name="Brooks A.N."/>
            <person name="Brown R.H."/>
            <person name="Butlin R.K."/>
            <person name="Caggese C."/>
            <person name="Calvi B.R."/>
            <person name="Bernardo de Carvalho A."/>
            <person name="Caspi A."/>
            <person name="Castrezana S."/>
            <person name="Celniker S.E."/>
            <person name="Chang J.L."/>
            <person name="Chapple C."/>
            <person name="Chatterji S."/>
            <person name="Chinwalla A."/>
            <person name="Civetta A."/>
            <person name="Clifton S.W."/>
            <person name="Comeron J.M."/>
            <person name="Costello J.C."/>
            <person name="Coyne J.A."/>
            <person name="Daub J."/>
            <person name="David R.G."/>
            <person name="Delcher A.L."/>
            <person name="Delehaunty K."/>
            <person name="Do C.B."/>
            <person name="Ebling H."/>
            <person name="Edwards K."/>
            <person name="Eickbush T."/>
            <person name="Evans J.D."/>
            <person name="Filipski A."/>
            <person name="Findeiss S."/>
            <person name="Freyhult E."/>
            <person name="Fulton L."/>
            <person name="Fulton R."/>
            <person name="Garcia A.C."/>
            <person name="Gardiner A."/>
            <person name="Garfield D.A."/>
            <person name="Garvin B.E."/>
            <person name="Gibson G."/>
            <person name="Gilbert D."/>
            <person name="Gnerre S."/>
            <person name="Godfrey J."/>
            <person name="Good R."/>
            <person name="Gotea V."/>
            <person name="Gravely B."/>
            <person name="Greenberg A.J."/>
            <person name="Griffiths-Jones S."/>
            <person name="Gross S."/>
            <person name="Guigo R."/>
            <person name="Gustafson E.A."/>
            <person name="Haerty W."/>
            <person name="Hahn M.W."/>
            <person name="Halligan D.L."/>
            <person name="Halpern A.L."/>
            <person name="Halter G.M."/>
            <person name="Han M.V."/>
            <person name="Heger A."/>
            <person name="Hillier L."/>
            <person name="Hinrichs A.S."/>
            <person name="Holmes I."/>
            <person name="Hoskins R.A."/>
            <person name="Hubisz M.J."/>
            <person name="Hultmark D."/>
            <person name="Huntley M.A."/>
            <person name="Jaffe D.B."/>
            <person name="Jagadeeshan S."/>
            <person name="Jeck W.R."/>
            <person name="Johnson J."/>
            <person name="Jones C.D."/>
            <person name="Jordan W.C."/>
            <person name="Karpen G.H."/>
            <person name="Kataoka E."/>
            <person name="Keightley P.D."/>
            <person name="Kheradpour P."/>
            <person name="Kirkness E.F."/>
            <person name="Koerich L.B."/>
            <person name="Kristiansen K."/>
            <person name="Kudrna D."/>
            <person name="Kulathinal R.J."/>
            <person name="Kumar S."/>
            <person name="Kwok R."/>
            <person name="Lander E."/>
            <person name="Langley C.H."/>
            <person name="Lapoint R."/>
            <person name="Lazzaro B.P."/>
            <person name="Lee S.J."/>
            <person name="Levesque L."/>
            <person name="Li R."/>
            <person name="Lin C.F."/>
            <person name="Lin M.F."/>
            <person name="Lindblad-Toh K."/>
            <person name="Llopart A."/>
            <person name="Long M."/>
            <person name="Low L."/>
            <person name="Lozovsky E."/>
            <person name="Lu J."/>
            <person name="Luo M."/>
            <person name="Machado C.A."/>
            <person name="Makalowski W."/>
            <person name="Marzo M."/>
            <person name="Matsuda M."/>
            <person name="Matzkin L."/>
            <person name="McAllister B."/>
            <person name="McBride C.S."/>
            <person name="McKernan B."/>
            <person name="McKernan K."/>
            <person name="Mendez-Lago M."/>
            <person name="Minx P."/>
            <person name="Mollenhauer M.U."/>
            <person name="Montooth K."/>
            <person name="Mount S.M."/>
            <person name="Mu X."/>
            <person name="Myers E."/>
            <person name="Negre B."/>
            <person name="Newfeld S."/>
            <person name="Nielsen R."/>
            <person name="Noor M.A."/>
            <person name="O'Grady P."/>
            <person name="Pachter L."/>
            <person name="Papaceit M."/>
            <person name="Parisi M.J."/>
            <person name="Parisi M."/>
            <person name="Parts L."/>
            <person name="Pedersen J.S."/>
            <person name="Pesole G."/>
            <person name="Phillippy A.M."/>
            <person name="Ponting C.P."/>
            <person name="Pop M."/>
            <person name="Porcelli D."/>
            <person name="Powell J.R."/>
            <person name="Prohaska S."/>
            <person name="Pruitt K."/>
            <person name="Puig M."/>
            <person name="Quesneville H."/>
            <person name="Ram K.R."/>
            <person name="Rand D."/>
            <person name="Rasmussen M.D."/>
            <person name="Reed L.K."/>
            <person name="Reenan R."/>
            <person name="Reily A."/>
            <person name="Remington K.A."/>
            <person name="Rieger T.T."/>
            <person name="Ritchie M.G."/>
            <person name="Robin C."/>
            <person name="Rogers Y.H."/>
            <person name="Rohde C."/>
            <person name="Rozas J."/>
            <person name="Rubenfield M.J."/>
            <person name="Ruiz A."/>
            <person name="Russo S."/>
            <person name="Salzberg S.L."/>
            <person name="Sanchez-Gracia A."/>
            <person name="Saranga D.J."/>
            <person name="Sato H."/>
            <person name="Schaeffer S.W."/>
            <person name="Schatz M.C."/>
            <person name="Schlenke T."/>
            <person name="Schwartz R."/>
            <person name="Segarra C."/>
            <person name="Singh R.S."/>
            <person name="Sirot L."/>
            <person name="Sirota M."/>
            <person name="Sisneros N.B."/>
            <person name="Smith C.D."/>
            <person name="Smith T.F."/>
            <person name="Spieth J."/>
            <person name="Stage D.E."/>
            <person name="Stark A."/>
            <person name="Stephan W."/>
            <person name="Strausberg R.L."/>
            <person name="Strempel S."/>
            <person name="Sturgill D."/>
            <person name="Sutton G."/>
            <person name="Sutton G.G."/>
            <person name="Tao W."/>
            <person name="Teichmann S."/>
            <person name="Tobari Y.N."/>
            <person name="Tomimura Y."/>
            <person name="Tsolas J.M."/>
            <person name="Valente V.L."/>
            <person name="Venter E."/>
            <person name="Venter J.C."/>
            <person name="Vicario S."/>
            <person name="Vieira F.G."/>
            <person name="Vilella A.J."/>
            <person name="Villasante A."/>
            <person name="Walenz B."/>
            <person name="Wang J."/>
            <person name="Wasserman M."/>
            <person name="Watts T."/>
            <person name="Wilson D."/>
            <person name="Wilson R.K."/>
            <person name="Wing R.A."/>
            <person name="Wolfner M.F."/>
            <person name="Wong A."/>
            <person name="Wong G.K."/>
            <person name="Wu C.I."/>
            <person name="Wu G."/>
            <person name="Yamamoto D."/>
            <person name="Yang H.P."/>
            <person name="Yang S.P."/>
            <person name="Yorke J.A."/>
            <person name="Yoshida K."/>
            <person name="Zdobnov E."/>
            <person name="Zhang P."/>
            <person name="Zhang Y."/>
            <person name="Zimin A.V."/>
            <person name="Baldwin J."/>
            <person name="Abdouelleil A."/>
            <person name="Abdulkadir J."/>
            <person name="Abebe A."/>
            <person name="Abera B."/>
            <person name="Abreu J."/>
            <person name="Acer S.C."/>
            <person name="Aftuck L."/>
            <person name="Alexander A."/>
            <person name="An P."/>
            <person name="Anderson E."/>
            <person name="Anderson S."/>
            <person name="Arachi H."/>
            <person name="Azer M."/>
            <person name="Bachantsang P."/>
            <person name="Barry A."/>
            <person name="Bayul T."/>
            <person name="Berlin A."/>
            <person name="Bessette D."/>
            <person name="Bloom T."/>
            <person name="Blye J."/>
            <person name="Boguslavskiy L."/>
            <person name="Bonnet C."/>
            <person name="Boukhgalter B."/>
            <person name="Bourzgui I."/>
            <person name="Brown A."/>
            <person name="Cahill P."/>
            <person name="Channer S."/>
            <person name="Cheshatsang Y."/>
            <person name="Chuda L."/>
            <person name="Citroen M."/>
            <person name="Collymore A."/>
            <person name="Cooke P."/>
            <person name="Costello M."/>
            <person name="D'Aco K."/>
            <person name="Daza R."/>
            <person name="De Haan G."/>
            <person name="DeGray S."/>
            <person name="DeMaso C."/>
            <person name="Dhargay N."/>
            <person name="Dooley K."/>
            <person name="Dooley E."/>
            <person name="Doricent M."/>
            <person name="Dorje P."/>
            <person name="Dorjee K."/>
            <person name="Dupes A."/>
            <person name="Elong R."/>
            <person name="Falk J."/>
            <person name="Farina A."/>
            <person name="Faro S."/>
            <person name="Ferguson D."/>
            <person name="Fisher S."/>
            <person name="Foley C.D."/>
            <person name="Franke A."/>
            <person name="Friedrich D."/>
            <person name="Gadbois L."/>
            <person name="Gearin G."/>
            <person name="Gearin C.R."/>
            <person name="Giannoukos G."/>
            <person name="Goode T."/>
            <person name="Graham J."/>
            <person name="Grandbois E."/>
            <person name="Grewal S."/>
            <person name="Gyaltsen K."/>
            <person name="Hafez N."/>
            <person name="Hagos B."/>
            <person name="Hall J."/>
            <person name="Henson C."/>
            <person name="Hollinger A."/>
            <person name="Honan T."/>
            <person name="Huard M.D."/>
            <person name="Hughes L."/>
            <person name="Hurhula B."/>
            <person name="Husby M.E."/>
            <person name="Kamat A."/>
            <person name="Kanga B."/>
            <person name="Kashin S."/>
            <person name="Khazanovich D."/>
            <person name="Kisner P."/>
            <person name="Lance K."/>
            <person name="Lara M."/>
            <person name="Lee W."/>
            <person name="Lennon N."/>
            <person name="Letendre F."/>
            <person name="LeVine R."/>
            <person name="Lipovsky A."/>
            <person name="Liu X."/>
            <person name="Liu J."/>
            <person name="Liu S."/>
            <person name="Lokyitsang T."/>
            <person name="Lokyitsang Y."/>
            <person name="Lubonja R."/>
            <person name="Lui A."/>
            <person name="MacDonald P."/>
            <person name="Magnisalis V."/>
            <person name="Maru K."/>
            <person name="Matthews C."/>
            <person name="McCusker W."/>
            <person name="McDonough S."/>
            <person name="Mehta T."/>
            <person name="Meldrim J."/>
            <person name="Meneus L."/>
            <person name="Mihai O."/>
            <person name="Mihalev A."/>
            <person name="Mihova T."/>
            <person name="Mittelman R."/>
            <person name="Mlenga V."/>
            <person name="Montmayeur A."/>
            <person name="Mulrain L."/>
            <person name="Navidi A."/>
            <person name="Naylor J."/>
            <person name="Negash T."/>
            <person name="Nguyen T."/>
            <person name="Nguyen N."/>
            <person name="Nicol R."/>
            <person name="Norbu C."/>
            <person name="Norbu N."/>
            <person name="Novod N."/>
            <person name="O'Neill B."/>
            <person name="Osman S."/>
            <person name="Markiewicz E."/>
            <person name="Oyono O.L."/>
            <person name="Patti C."/>
            <person name="Phunkhang P."/>
            <person name="Pierre F."/>
            <person name="Priest M."/>
            <person name="Raghuraman S."/>
            <person name="Rege F."/>
            <person name="Reyes R."/>
            <person name="Rise C."/>
            <person name="Rogov P."/>
            <person name="Ross K."/>
            <person name="Ryan E."/>
            <person name="Settipalli S."/>
            <person name="Shea T."/>
            <person name="Sherpa N."/>
            <person name="Shi L."/>
            <person name="Shih D."/>
            <person name="Sparrow T."/>
            <person name="Spaulding J."/>
            <person name="Stalker J."/>
            <person name="Stange-Thomann N."/>
            <person name="Stavropoulos S."/>
            <person name="Stone C."/>
            <person name="Strader C."/>
            <person name="Tesfaye S."/>
            <person name="Thomson T."/>
            <person name="Thoulutsang Y."/>
            <person name="Thoulutsang D."/>
            <person name="Topham K."/>
            <person name="Topping I."/>
            <person name="Tsamla T."/>
            <person name="Vassiliev H."/>
            <person name="Vo A."/>
            <person name="Wangchuk T."/>
            <person name="Wangdi T."/>
            <person name="Weiand M."/>
            <person name="Wilkinson J."/>
            <person name="Wilson A."/>
            <person name="Yadav S."/>
            <person name="Young G."/>
            <person name="Yu Q."/>
            <person name="Zembek L."/>
            <person name="Zhong D."/>
            <person name="Zimmer A."/>
            <person name="Zwirko Z."/>
            <person name="Jaffe D.B."/>
            <person name="Alvarez P."/>
            <person name="Brockman W."/>
            <person name="Butler J."/>
            <person name="Chin C."/>
            <person name="Gnerre S."/>
            <person name="Grabherr M."/>
            <person name="Kleber M."/>
            <person name="Mauceli E."/>
            <person name="MacCallum I."/>
        </authorList>
    </citation>
    <scope>NUCLEOTIDE SEQUENCE [LARGE SCALE GENOMIC DNA]</scope>
    <source>
        <strain evidence="18">Tucson 14030-0811.24</strain>
    </source>
</reference>
<dbReference type="SMR" id="A0A0Q9X1D8"/>
<dbReference type="InterPro" id="IPR036892">
    <property type="entry name" value="L27_dom_sf"/>
</dbReference>
<dbReference type="InterPro" id="IPR016313">
    <property type="entry name" value="DLG1-like"/>
</dbReference>
<dbReference type="FunFam" id="2.30.42.10:FF:000004">
    <property type="entry name" value="Disks large homolog 4 isoform 2"/>
    <property type="match status" value="1"/>
</dbReference>
<dbReference type="eggNOG" id="KOG0708">
    <property type="taxonomic scope" value="Eukaryota"/>
</dbReference>
<dbReference type="PROSITE" id="PS50002">
    <property type="entry name" value="SH3"/>
    <property type="match status" value="1"/>
</dbReference>